<dbReference type="EMBL" id="CP117834">
    <property type="protein sequence ID" value="WDF02513.1"/>
    <property type="molecule type" value="Genomic_DNA"/>
</dbReference>
<evidence type="ECO:0000313" key="1">
    <source>
        <dbReference type="EMBL" id="WDF02513.1"/>
    </source>
</evidence>
<reference evidence="1 2" key="1">
    <citation type="submission" date="2023-02" db="EMBL/GenBank/DDBJ databases">
        <authorList>
            <person name="Liu G."/>
        </authorList>
    </citation>
    <scope>NUCLEOTIDE SEQUENCE [LARGE SCALE GENOMIC DNA]</scope>
    <source>
        <strain evidence="1 2">DSM 23008</strain>
    </source>
</reference>
<sequence>MTNKKMLLLSLTALIGSCFLFMTVGFFVTSSQETEPAFTGAYDVNAKEDLLVVTKKDNVETLSFQKNNDHNVTLFDSDLDAYLYSPIFVDDHTAAFIETTGYEYRDNQYDRIAEFAYSTIYSLDLITNERTVIAKARGVLLDLVYIPAKEQFIATGEDISQNVEPQKVESGSHSALYLIEDGQLEEIYNGSYMTPSSMQATEDGTLMLILPDDQSNWTVDTMYEAVERIYETDPTEQPLQLELVSNPDKIEPITDFVQVEDGLLYQTILNYEDYDDVFDYDLVPFSLVNREEGKRLGLNENGIEYLRAPGNDILYYVNRTQAYRGGNAFSLHRYELETGTIDEINVTPETEAE</sequence>
<gene>
    <name evidence="1" type="ORF">PQ477_13415</name>
</gene>
<name>A0ABY7W0N6_9BACI</name>
<accession>A0ABY7W0N6</accession>
<dbReference type="Proteomes" id="UP001215143">
    <property type="component" value="Chromosome"/>
</dbReference>
<organism evidence="1 2">
    <name type="scientific">Shouchella hunanensis</name>
    <dbReference type="NCBI Taxonomy" id="766894"/>
    <lineage>
        <taxon>Bacteria</taxon>
        <taxon>Bacillati</taxon>
        <taxon>Bacillota</taxon>
        <taxon>Bacilli</taxon>
        <taxon>Bacillales</taxon>
        <taxon>Bacillaceae</taxon>
        <taxon>Shouchella</taxon>
    </lineage>
</organism>
<dbReference type="PROSITE" id="PS51257">
    <property type="entry name" value="PROKAR_LIPOPROTEIN"/>
    <property type="match status" value="1"/>
</dbReference>
<dbReference type="RefSeq" id="WP_274272167.1">
    <property type="nucleotide sequence ID" value="NZ_CP117834.1"/>
</dbReference>
<keyword evidence="2" id="KW-1185">Reference proteome</keyword>
<protein>
    <recommendedName>
        <fullName evidence="3">DUF4340 domain-containing protein</fullName>
    </recommendedName>
</protein>
<evidence type="ECO:0008006" key="3">
    <source>
        <dbReference type="Google" id="ProtNLM"/>
    </source>
</evidence>
<dbReference type="SUPFAM" id="SSF69304">
    <property type="entry name" value="Tricorn protease N-terminal domain"/>
    <property type="match status" value="1"/>
</dbReference>
<proteinExistence type="predicted"/>
<evidence type="ECO:0000313" key="2">
    <source>
        <dbReference type="Proteomes" id="UP001215143"/>
    </source>
</evidence>